<dbReference type="InterPro" id="IPR046956">
    <property type="entry name" value="RLP23-like"/>
</dbReference>
<feature type="transmembrane region" description="Helical" evidence="12">
    <location>
        <begin position="665"/>
        <end position="688"/>
    </location>
</feature>
<evidence type="ECO:0000256" key="8">
    <source>
        <dbReference type="ARBA" id="ARBA00022989"/>
    </source>
</evidence>
<dbReference type="PROSITE" id="PS51450">
    <property type="entry name" value="LRR"/>
    <property type="match status" value="1"/>
</dbReference>
<dbReference type="Proteomes" id="UP000827889">
    <property type="component" value="Chromosome 5"/>
</dbReference>
<evidence type="ECO:0000256" key="5">
    <source>
        <dbReference type="ARBA" id="ARBA00022692"/>
    </source>
</evidence>
<keyword evidence="15" id="KW-1185">Reference proteome</keyword>
<evidence type="ECO:0000256" key="10">
    <source>
        <dbReference type="ARBA" id="ARBA00023170"/>
    </source>
</evidence>
<evidence type="ECO:0000256" key="6">
    <source>
        <dbReference type="ARBA" id="ARBA00022729"/>
    </source>
</evidence>
<dbReference type="PANTHER" id="PTHR48063:SF112">
    <property type="entry name" value="RECEPTOR LIKE PROTEIN 30-LIKE"/>
    <property type="match status" value="1"/>
</dbReference>
<dbReference type="Gene3D" id="3.80.10.10">
    <property type="entry name" value="Ribonuclease Inhibitor"/>
    <property type="match status" value="4"/>
</dbReference>
<dbReference type="SUPFAM" id="SSF52047">
    <property type="entry name" value="RNI-like"/>
    <property type="match status" value="1"/>
</dbReference>
<reference evidence="16" key="1">
    <citation type="submission" date="2025-08" db="UniProtKB">
        <authorList>
            <consortium name="RefSeq"/>
        </authorList>
    </citation>
    <scope>IDENTIFICATION</scope>
    <source>
        <tissue evidence="16">Leaf</tissue>
    </source>
</reference>
<gene>
    <name evidence="16" type="primary">LOC125315083</name>
</gene>
<keyword evidence="4" id="KW-0433">Leucine-rich repeat</keyword>
<comment type="similarity">
    <text evidence="2">Belongs to the RLP family.</text>
</comment>
<dbReference type="SMART" id="SM00369">
    <property type="entry name" value="LRR_TYP"/>
    <property type="match status" value="7"/>
</dbReference>
<evidence type="ECO:0000259" key="13">
    <source>
        <dbReference type="Pfam" id="PF08263"/>
    </source>
</evidence>
<keyword evidence="8 12" id="KW-1133">Transmembrane helix</keyword>
<dbReference type="SMART" id="SM00365">
    <property type="entry name" value="LRR_SD22"/>
    <property type="match status" value="5"/>
</dbReference>
<feature type="domain" description="Disease resistance R13L4/SHOC-2-like LRR" evidence="14">
    <location>
        <begin position="99"/>
        <end position="327"/>
    </location>
</feature>
<evidence type="ECO:0000256" key="9">
    <source>
        <dbReference type="ARBA" id="ARBA00023136"/>
    </source>
</evidence>
<keyword evidence="6" id="KW-0732">Signal</keyword>
<dbReference type="SUPFAM" id="SSF52058">
    <property type="entry name" value="L domain-like"/>
    <property type="match status" value="1"/>
</dbReference>
<evidence type="ECO:0000313" key="16">
    <source>
        <dbReference type="RefSeq" id="XP_048135021.1"/>
    </source>
</evidence>
<dbReference type="Pfam" id="PF00560">
    <property type="entry name" value="LRR_1"/>
    <property type="match status" value="6"/>
</dbReference>
<evidence type="ECO:0000256" key="2">
    <source>
        <dbReference type="ARBA" id="ARBA00009592"/>
    </source>
</evidence>
<dbReference type="InterPro" id="IPR013210">
    <property type="entry name" value="LRR_N_plant-typ"/>
</dbReference>
<evidence type="ECO:0000256" key="11">
    <source>
        <dbReference type="ARBA" id="ARBA00023180"/>
    </source>
</evidence>
<keyword evidence="5 12" id="KW-0812">Transmembrane</keyword>
<dbReference type="PANTHER" id="PTHR48063">
    <property type="entry name" value="LRR RECEPTOR-LIKE KINASE"/>
    <property type="match status" value="1"/>
</dbReference>
<keyword evidence="3" id="KW-1003">Cell membrane</keyword>
<organism evidence="15 16">
    <name type="scientific">Rhodamnia argentea</name>
    <dbReference type="NCBI Taxonomy" id="178133"/>
    <lineage>
        <taxon>Eukaryota</taxon>
        <taxon>Viridiplantae</taxon>
        <taxon>Streptophyta</taxon>
        <taxon>Embryophyta</taxon>
        <taxon>Tracheophyta</taxon>
        <taxon>Spermatophyta</taxon>
        <taxon>Magnoliopsida</taxon>
        <taxon>eudicotyledons</taxon>
        <taxon>Gunneridae</taxon>
        <taxon>Pentapetalae</taxon>
        <taxon>rosids</taxon>
        <taxon>malvids</taxon>
        <taxon>Myrtales</taxon>
        <taxon>Myrtaceae</taxon>
        <taxon>Myrtoideae</taxon>
        <taxon>Myrteae</taxon>
        <taxon>Australasian group</taxon>
        <taxon>Rhodamnia</taxon>
    </lineage>
</organism>
<keyword evidence="7" id="KW-0677">Repeat</keyword>
<dbReference type="InterPro" id="IPR001611">
    <property type="entry name" value="Leu-rich_rpt"/>
</dbReference>
<dbReference type="InterPro" id="IPR003591">
    <property type="entry name" value="Leu-rich_rpt_typical-subtyp"/>
</dbReference>
<evidence type="ECO:0000259" key="14">
    <source>
        <dbReference type="Pfam" id="PF23598"/>
    </source>
</evidence>
<evidence type="ECO:0000256" key="12">
    <source>
        <dbReference type="SAM" id="Phobius"/>
    </source>
</evidence>
<dbReference type="InterPro" id="IPR055414">
    <property type="entry name" value="LRR_R13L4/SHOC2-like"/>
</dbReference>
<evidence type="ECO:0000256" key="1">
    <source>
        <dbReference type="ARBA" id="ARBA00004251"/>
    </source>
</evidence>
<keyword evidence="10" id="KW-0675">Receptor</keyword>
<proteinExistence type="inferred from homology"/>
<dbReference type="InterPro" id="IPR032675">
    <property type="entry name" value="LRR_dom_sf"/>
</dbReference>
<evidence type="ECO:0000256" key="7">
    <source>
        <dbReference type="ARBA" id="ARBA00022737"/>
    </source>
</evidence>
<dbReference type="PRINTS" id="PR00019">
    <property type="entry name" value="LEURICHRPT"/>
</dbReference>
<dbReference type="Pfam" id="PF23598">
    <property type="entry name" value="LRR_14"/>
    <property type="match status" value="1"/>
</dbReference>
<evidence type="ECO:0000313" key="15">
    <source>
        <dbReference type="Proteomes" id="UP000827889"/>
    </source>
</evidence>
<dbReference type="Pfam" id="PF08263">
    <property type="entry name" value="LRRNT_2"/>
    <property type="match status" value="1"/>
</dbReference>
<evidence type="ECO:0000256" key="4">
    <source>
        <dbReference type="ARBA" id="ARBA00022614"/>
    </source>
</evidence>
<accession>A0ABM3HEJ7</accession>
<dbReference type="RefSeq" id="XP_048135021.1">
    <property type="nucleotide sequence ID" value="XM_048279064.1"/>
</dbReference>
<keyword evidence="9 12" id="KW-0472">Membrane</keyword>
<dbReference type="GeneID" id="125315083"/>
<sequence length="724" mass="80425">MRIPSPYNLNFRAKTVDVEEEEENRGPYPFAFMATTALDFNSSNALTNVSCVDAEREALLKFKHDLTDPLRCLLSWTGERCCEWGGVACDKRTGHVWKLDLHNCSLGGKIHPALCKLKNLTDLDLSLNNLSGHLPDQIGNFKDLESLGLSSNSFSGPIPATVGQLSSLGHLDLSHNNLSGSIPESIGRLSNLELMEFGYNRLDGIFSELHLANLTNLTFLSLSSNELVINVSASWVPPFQISFIDLSSCKVGPEFPNWLRTQRYIFWLFMSNASISGEVPHWLPDVLSHIWTLDLSGNMLKGDISKIIGEKTPQLSVLLLSGNNLTGDISNLFCTLHELNWLDLSKNQLSGRLPRCWGKSVPSLIWISLGENKLNGPIPSSLCNLEILKFLGLHKNGFNGVLPECLVKLDLHILDLSDNLFTGKIPPFTSEEFEVIDLGRNYFTGDIPLSLCRFPNLQYLSLAHNNLSGGIPPCFSNFSLMWANNNFIPLTSAYGGRLWFPIMVDMKGTSREFTSTLSYLFSIDLSSNALEGQIPEGLTRLARLQNFNLSRNRLIGKIPSDIGNLTYLESLDLSNNKLSGEVPPSISNLRFLSSLDLSFNSLSGRVPSSNQLSTLDAQSIYRGNDELCGAPLSKACPGDDHNDMDRRGGHNMNEDESDEGDSVVVWFYSGLGSGFTAAFLGLCGILHFKQTWRISYFRAVDRIIEKLLIAKMVILLWLKRAFQF</sequence>
<comment type="subcellular location">
    <subcellularLocation>
        <location evidence="1">Cell membrane</location>
        <topology evidence="1">Single-pass type I membrane protein</topology>
    </subcellularLocation>
</comment>
<evidence type="ECO:0000256" key="3">
    <source>
        <dbReference type="ARBA" id="ARBA00022475"/>
    </source>
</evidence>
<keyword evidence="11" id="KW-0325">Glycoprotein</keyword>
<protein>
    <submittedName>
        <fullName evidence="16">Receptor-like protein EIX2</fullName>
    </submittedName>
</protein>
<feature type="domain" description="Leucine-rich repeat-containing N-terminal plant-type" evidence="13">
    <location>
        <begin position="53"/>
        <end position="90"/>
    </location>
</feature>
<name>A0ABM3HEJ7_9MYRT</name>